<feature type="binding site" evidence="8">
    <location>
        <position position="52"/>
    </location>
    <ligand>
        <name>Zn(2+)</name>
        <dbReference type="ChEBI" id="CHEBI:29105"/>
        <note>catalytic</note>
    </ligand>
</feature>
<dbReference type="PROSITE" id="PS00903">
    <property type="entry name" value="CYT_DCMP_DEAMINASES_1"/>
    <property type="match status" value="1"/>
</dbReference>
<organism evidence="10 11">
    <name type="scientific">Gloeocapsopsis dulcis AAB1 = 1H9</name>
    <dbReference type="NCBI Taxonomy" id="1433147"/>
    <lineage>
        <taxon>Bacteria</taxon>
        <taxon>Bacillati</taxon>
        <taxon>Cyanobacteriota</taxon>
        <taxon>Cyanophyceae</taxon>
        <taxon>Oscillatoriophycideae</taxon>
        <taxon>Chroococcales</taxon>
        <taxon>Chroococcaceae</taxon>
        <taxon>Gloeocapsopsis</taxon>
        <taxon>Gloeocapsopsis dulcis</taxon>
    </lineage>
</organism>
<dbReference type="InterPro" id="IPR016193">
    <property type="entry name" value="Cytidine_deaminase-like"/>
</dbReference>
<comment type="catalytic activity">
    <reaction evidence="7 8">
        <text>adenosine(34) in tRNA + H2O + H(+) = inosine(34) in tRNA + NH4(+)</text>
        <dbReference type="Rhea" id="RHEA:43168"/>
        <dbReference type="Rhea" id="RHEA-COMP:10373"/>
        <dbReference type="Rhea" id="RHEA-COMP:10374"/>
        <dbReference type="ChEBI" id="CHEBI:15377"/>
        <dbReference type="ChEBI" id="CHEBI:15378"/>
        <dbReference type="ChEBI" id="CHEBI:28938"/>
        <dbReference type="ChEBI" id="CHEBI:74411"/>
        <dbReference type="ChEBI" id="CHEBI:82852"/>
        <dbReference type="EC" id="3.5.4.33"/>
    </reaction>
</comment>
<dbReference type="EMBL" id="NAPY01000009">
    <property type="protein sequence ID" value="MUL36253.1"/>
    <property type="molecule type" value="Genomic_DNA"/>
</dbReference>
<dbReference type="GO" id="GO:0002100">
    <property type="term" value="P:tRNA wobble adenosine to inosine editing"/>
    <property type="evidence" value="ECO:0007669"/>
    <property type="project" value="UniProtKB-UniRule"/>
</dbReference>
<dbReference type="RefSeq" id="WP_105219359.1">
    <property type="nucleotide sequence ID" value="NZ_CAWPEY010000105.1"/>
</dbReference>
<dbReference type="CDD" id="cd01285">
    <property type="entry name" value="nucleoside_deaminase"/>
    <property type="match status" value="1"/>
</dbReference>
<dbReference type="OrthoDB" id="9802676at2"/>
<dbReference type="Gene3D" id="3.40.140.10">
    <property type="entry name" value="Cytidine Deaminase, domain 2"/>
    <property type="match status" value="1"/>
</dbReference>
<evidence type="ECO:0000256" key="2">
    <source>
        <dbReference type="ARBA" id="ARBA00011738"/>
    </source>
</evidence>
<evidence type="ECO:0000256" key="4">
    <source>
        <dbReference type="ARBA" id="ARBA00022723"/>
    </source>
</evidence>
<keyword evidence="6 8" id="KW-0862">Zinc</keyword>
<comment type="similarity">
    <text evidence="1">Belongs to the cytidine and deoxycytidylate deaminase family. ADAT2 subfamily.</text>
</comment>
<evidence type="ECO:0000313" key="10">
    <source>
        <dbReference type="EMBL" id="MUL36253.1"/>
    </source>
</evidence>
<dbReference type="InterPro" id="IPR016192">
    <property type="entry name" value="APOBEC/CMP_deaminase_Zn-bd"/>
</dbReference>
<dbReference type="InterPro" id="IPR058535">
    <property type="entry name" value="MafB19-deam"/>
</dbReference>
<evidence type="ECO:0000256" key="5">
    <source>
        <dbReference type="ARBA" id="ARBA00022801"/>
    </source>
</evidence>
<feature type="binding site" evidence="8">
    <location>
        <position position="85"/>
    </location>
    <ligand>
        <name>Zn(2+)</name>
        <dbReference type="ChEBI" id="CHEBI:29105"/>
        <note>catalytic</note>
    </ligand>
</feature>
<keyword evidence="11" id="KW-1185">Reference proteome</keyword>
<dbReference type="Pfam" id="PF14437">
    <property type="entry name" value="MafB19-deam"/>
    <property type="match status" value="1"/>
</dbReference>
<dbReference type="NCBIfam" id="NF008113">
    <property type="entry name" value="PRK10860.1"/>
    <property type="match status" value="1"/>
</dbReference>
<dbReference type="PANTHER" id="PTHR11079">
    <property type="entry name" value="CYTOSINE DEAMINASE FAMILY MEMBER"/>
    <property type="match status" value="1"/>
</dbReference>
<comment type="caution">
    <text evidence="10">The sequence shown here is derived from an EMBL/GenBank/DDBJ whole genome shotgun (WGS) entry which is preliminary data.</text>
</comment>
<evidence type="ECO:0000256" key="7">
    <source>
        <dbReference type="ARBA" id="ARBA00048045"/>
    </source>
</evidence>
<feature type="binding site" evidence="8">
    <location>
        <position position="82"/>
    </location>
    <ligand>
        <name>Zn(2+)</name>
        <dbReference type="ChEBI" id="CHEBI:29105"/>
        <note>catalytic</note>
    </ligand>
</feature>
<dbReference type="PANTHER" id="PTHR11079:SF202">
    <property type="entry name" value="TRNA-SPECIFIC ADENOSINE DEAMINASE"/>
    <property type="match status" value="1"/>
</dbReference>
<evidence type="ECO:0000259" key="9">
    <source>
        <dbReference type="PROSITE" id="PS51747"/>
    </source>
</evidence>
<dbReference type="HAMAP" id="MF_00972">
    <property type="entry name" value="tRNA_aden_deaminase"/>
    <property type="match status" value="1"/>
</dbReference>
<name>A0A6N8FT31_9CHRO</name>
<reference evidence="10 11" key="1">
    <citation type="journal article" date="2019" name="Front. Microbiol.">
        <title>Genomic Features for Desiccation Tolerance and Sugar Biosynthesis in the Extremophile Gloeocapsopsis sp. UTEX B3054.</title>
        <authorList>
            <person name="Urrejola C."/>
            <person name="Alcorta J."/>
            <person name="Salas L."/>
            <person name="Vasquez M."/>
            <person name="Polz M.F."/>
            <person name="Vicuna R."/>
            <person name="Diez B."/>
        </authorList>
    </citation>
    <scope>NUCLEOTIDE SEQUENCE [LARGE SCALE GENOMIC DNA]</scope>
    <source>
        <strain evidence="10 11">1H9</strain>
    </source>
</reference>
<keyword evidence="4 8" id="KW-0479">Metal-binding</keyword>
<keyword evidence="3 8" id="KW-0819">tRNA processing</keyword>
<dbReference type="GO" id="GO:0008270">
    <property type="term" value="F:zinc ion binding"/>
    <property type="evidence" value="ECO:0007669"/>
    <property type="project" value="UniProtKB-UniRule"/>
</dbReference>
<accession>A0A6N8FT31</accession>
<evidence type="ECO:0000256" key="6">
    <source>
        <dbReference type="ARBA" id="ARBA00022833"/>
    </source>
</evidence>
<comment type="function">
    <text evidence="8">Catalyzes the deamination of adenosine to inosine at the wobble position 34 of tRNA(Arg2).</text>
</comment>
<gene>
    <name evidence="8" type="primary">tadA</name>
    <name evidence="10" type="ORF">BWI75_07815</name>
</gene>
<comment type="subunit">
    <text evidence="2 8">Homodimer.</text>
</comment>
<dbReference type="AlphaFoldDB" id="A0A6N8FT31"/>
<dbReference type="InterPro" id="IPR028883">
    <property type="entry name" value="tRNA_aden_deaminase"/>
</dbReference>
<evidence type="ECO:0000256" key="3">
    <source>
        <dbReference type="ARBA" id="ARBA00022694"/>
    </source>
</evidence>
<evidence type="ECO:0000256" key="1">
    <source>
        <dbReference type="ARBA" id="ARBA00010669"/>
    </source>
</evidence>
<dbReference type="PROSITE" id="PS51747">
    <property type="entry name" value="CYT_DCMP_DEAMINASES_2"/>
    <property type="match status" value="1"/>
</dbReference>
<evidence type="ECO:0000313" key="11">
    <source>
        <dbReference type="Proteomes" id="UP000441797"/>
    </source>
</evidence>
<proteinExistence type="inferred from homology"/>
<dbReference type="Proteomes" id="UP000441797">
    <property type="component" value="Unassembled WGS sequence"/>
</dbReference>
<feature type="domain" description="CMP/dCMP-type deaminase" evidence="9">
    <location>
        <begin position="1"/>
        <end position="112"/>
    </location>
</feature>
<dbReference type="SUPFAM" id="SSF53927">
    <property type="entry name" value="Cytidine deaminase-like"/>
    <property type="match status" value="1"/>
</dbReference>
<dbReference type="InterPro" id="IPR002125">
    <property type="entry name" value="CMP_dCMP_dom"/>
</dbReference>
<comment type="cofactor">
    <cofactor evidence="8">
        <name>Zn(2+)</name>
        <dbReference type="ChEBI" id="CHEBI:29105"/>
    </cofactor>
    <text evidence="8">Binds 1 zinc ion per subunit.</text>
</comment>
<feature type="active site" description="Proton donor" evidence="8">
    <location>
        <position position="54"/>
    </location>
</feature>
<dbReference type="EC" id="3.5.4.33" evidence="8"/>
<sequence length="154" mass="16894">MHCHWMGKAIALAQAAGEADEVPVGAVIIDSNCNVVATAENRRQRDKDPTAHAEILALRQAGQALQNWHLNHCTLYVTLEPCPMCAGAIIQARLKLLVYGTDDPKTGAIRTVANIPDSACSYHHLDVIGGILESACRTQLQTWFATQRQLKRRN</sequence>
<keyword evidence="5 8" id="KW-0378">Hydrolase</keyword>
<protein>
    <recommendedName>
        <fullName evidence="8">tRNA-specific adenosine deaminase</fullName>
        <ecNumber evidence="8">3.5.4.33</ecNumber>
    </recommendedName>
</protein>
<evidence type="ECO:0000256" key="8">
    <source>
        <dbReference type="HAMAP-Rule" id="MF_00972"/>
    </source>
</evidence>
<dbReference type="GO" id="GO:0052717">
    <property type="term" value="F:tRNA-specific adenosine-34 deaminase activity"/>
    <property type="evidence" value="ECO:0007669"/>
    <property type="project" value="UniProtKB-UniRule"/>
</dbReference>